<dbReference type="AlphaFoldDB" id="A0A327ND18"/>
<dbReference type="OrthoDB" id="8456735at2"/>
<keyword evidence="2" id="KW-1185">Reference proteome</keyword>
<sequence>MIDIHLEYLKKIGEDSYGYIGNNSLSWARSVLSDSCQIDLFLDQKLDRYGLLNYCSDHNNNNLNSLIAILSWGGMRRDHGRRLFENSTILDQVILKLRTGHYSSRQKAFAAFQLCRAQGKLPGLGIGYFTKLICFLAPNLNGYIMDQWASKSINLLTGKEIVKITNNGWVTDENGPDTYEQYCDIIDKLGIQLNCTGIEAEKRIFSVGRGLGQWRNYLHKNYSTSITIENRTSSIAGQCLSNGT</sequence>
<dbReference type="Pfam" id="PF21790">
    <property type="entry name" value="OGG"/>
    <property type="match status" value="1"/>
</dbReference>
<reference evidence="1 2" key="1">
    <citation type="submission" date="2018-06" db="EMBL/GenBank/DDBJ databases">
        <title>Spirosoma sp. HMF3257 Genome sequencing and assembly.</title>
        <authorList>
            <person name="Kang H."/>
            <person name="Cha I."/>
            <person name="Kim H."/>
            <person name="Kang J."/>
            <person name="Joh K."/>
        </authorList>
    </citation>
    <scope>NUCLEOTIDE SEQUENCE [LARGE SCALE GENOMIC DNA]</scope>
    <source>
        <strain evidence="1 2">HMF3257</strain>
    </source>
</reference>
<dbReference type="RefSeq" id="WP_111350973.1">
    <property type="nucleotide sequence ID" value="NZ_QLII01000002.1"/>
</dbReference>
<gene>
    <name evidence="1" type="ORF">HMF3257_37885</name>
</gene>
<comment type="caution">
    <text evidence="1">The sequence shown here is derived from an EMBL/GenBank/DDBJ whole genome shotgun (WGS) entry which is preliminary data.</text>
</comment>
<proteinExistence type="predicted"/>
<accession>A0A327ND18</accession>
<evidence type="ECO:0000313" key="2">
    <source>
        <dbReference type="Proteomes" id="UP000249016"/>
    </source>
</evidence>
<organism evidence="1 2">
    <name type="scientific">Spirosoma telluris</name>
    <dbReference type="NCBI Taxonomy" id="2183553"/>
    <lineage>
        <taxon>Bacteria</taxon>
        <taxon>Pseudomonadati</taxon>
        <taxon>Bacteroidota</taxon>
        <taxon>Cytophagia</taxon>
        <taxon>Cytophagales</taxon>
        <taxon>Cytophagaceae</taxon>
        <taxon>Spirosoma</taxon>
    </lineage>
</organism>
<dbReference type="InterPro" id="IPR048868">
    <property type="entry name" value="OGG-like_put"/>
</dbReference>
<evidence type="ECO:0000313" key="1">
    <source>
        <dbReference type="EMBL" id="RAI73161.1"/>
    </source>
</evidence>
<name>A0A327ND18_9BACT</name>
<dbReference type="Proteomes" id="UP000249016">
    <property type="component" value="Unassembled WGS sequence"/>
</dbReference>
<protein>
    <submittedName>
        <fullName evidence="1">Uncharacterized protein</fullName>
    </submittedName>
</protein>
<dbReference type="EMBL" id="QLII01000002">
    <property type="protein sequence ID" value="RAI73161.1"/>
    <property type="molecule type" value="Genomic_DNA"/>
</dbReference>